<dbReference type="Proteomes" id="UP000054937">
    <property type="component" value="Unassembled WGS sequence"/>
</dbReference>
<name>A0A0V0QEW8_PSEPJ</name>
<sequence>MKDLFDSFDRHLDDVIGDFNQECNNIPQIINKIIGNLIKESNNFEKLREQMQELFKYVKISDRIENIIQLNQPQQEEQKENLDLSIQDGGDNQYNQFHNENYQNFEQKKKNHYDQDLCFKQLQYLNKKIEFKCENTHIKCYTEDLEKELQSIWEKINLTSVQYIPPSYKDIEARQPLKFIRSNFEDSQLIKIDSSKNEYILSEKGRGYVYSDKAFSRNLNNSENNIFSFKIKIKQIQNQGNFYVGLIKSSQLHHDPWWPVPNWSLCSSNGSNMNILQDANDLCSFRNVKQFPLILKITLDLQEQEFTIEAEGQGFKVGLSPDGKKYVTQALKNNGSIRLTLLWSSSSSQLVEIM</sequence>
<dbReference type="EMBL" id="LDAU01000182">
    <property type="protein sequence ID" value="KRX00723.1"/>
    <property type="molecule type" value="Genomic_DNA"/>
</dbReference>
<dbReference type="AlphaFoldDB" id="A0A0V0QEW8"/>
<comment type="caution">
    <text evidence="1">The sequence shown here is derived from an EMBL/GenBank/DDBJ whole genome shotgun (WGS) entry which is preliminary data.</text>
</comment>
<dbReference type="InParanoid" id="A0A0V0QEW8"/>
<accession>A0A0V0QEW8</accession>
<protein>
    <submittedName>
        <fullName evidence="1">Uncharacterized protein</fullName>
    </submittedName>
</protein>
<gene>
    <name evidence="1" type="ORF">PPERSA_02983</name>
</gene>
<organism evidence="1 2">
    <name type="scientific">Pseudocohnilembus persalinus</name>
    <name type="common">Ciliate</name>
    <dbReference type="NCBI Taxonomy" id="266149"/>
    <lineage>
        <taxon>Eukaryota</taxon>
        <taxon>Sar</taxon>
        <taxon>Alveolata</taxon>
        <taxon>Ciliophora</taxon>
        <taxon>Intramacronucleata</taxon>
        <taxon>Oligohymenophorea</taxon>
        <taxon>Scuticociliatia</taxon>
        <taxon>Philasterida</taxon>
        <taxon>Pseudocohnilembidae</taxon>
        <taxon>Pseudocohnilembus</taxon>
    </lineage>
</organism>
<evidence type="ECO:0000313" key="1">
    <source>
        <dbReference type="EMBL" id="KRX00723.1"/>
    </source>
</evidence>
<proteinExistence type="predicted"/>
<reference evidence="1 2" key="1">
    <citation type="journal article" date="2015" name="Sci. Rep.">
        <title>Genome of the facultative scuticociliatosis pathogen Pseudocohnilembus persalinus provides insight into its virulence through horizontal gene transfer.</title>
        <authorList>
            <person name="Xiong J."/>
            <person name="Wang G."/>
            <person name="Cheng J."/>
            <person name="Tian M."/>
            <person name="Pan X."/>
            <person name="Warren A."/>
            <person name="Jiang C."/>
            <person name="Yuan D."/>
            <person name="Miao W."/>
        </authorList>
    </citation>
    <scope>NUCLEOTIDE SEQUENCE [LARGE SCALE GENOMIC DNA]</scope>
    <source>
        <strain evidence="1">36N120E</strain>
    </source>
</reference>
<evidence type="ECO:0000313" key="2">
    <source>
        <dbReference type="Proteomes" id="UP000054937"/>
    </source>
</evidence>
<keyword evidence="2" id="KW-1185">Reference proteome</keyword>